<organism evidence="1 2">
    <name type="scientific">Arctium lappa</name>
    <name type="common">Greater burdock</name>
    <name type="synonym">Lappa major</name>
    <dbReference type="NCBI Taxonomy" id="4217"/>
    <lineage>
        <taxon>Eukaryota</taxon>
        <taxon>Viridiplantae</taxon>
        <taxon>Streptophyta</taxon>
        <taxon>Embryophyta</taxon>
        <taxon>Tracheophyta</taxon>
        <taxon>Spermatophyta</taxon>
        <taxon>Magnoliopsida</taxon>
        <taxon>eudicotyledons</taxon>
        <taxon>Gunneridae</taxon>
        <taxon>Pentapetalae</taxon>
        <taxon>asterids</taxon>
        <taxon>campanulids</taxon>
        <taxon>Asterales</taxon>
        <taxon>Asteraceae</taxon>
        <taxon>Carduoideae</taxon>
        <taxon>Cardueae</taxon>
        <taxon>Arctiinae</taxon>
        <taxon>Arctium</taxon>
    </lineage>
</organism>
<sequence length="326" mass="37539">MASCDAMNLSNSTKSIIAHNLHRSSHHYIIKQSLLQMFSRFLNHLNSTIKQSITNHGGESGGEPITTRTVTNRSRHEQSRRWKMSRAHDAILKYLLKIMEVCKAQGFVYGIIPEKGKPITGSSESLRKWWKQEVCFHQMGPLAVWRYHCSTKTAAVDQLDGSGRPEQNPSSKESVIWSKVVNQEETLLKVALNHHGIEPEPDGFENSIEEEEETLSIEKVAHNQPKPDIFKDSIEEMGKNVDRCLYRANDDVHEAISWLNMIETTEKQHSKEEECGYGNYWGEHVYERIAMNEGTVDLNMIPFEQRELELDQGTSIWVRRINLFDF</sequence>
<evidence type="ECO:0000313" key="2">
    <source>
        <dbReference type="Proteomes" id="UP001055879"/>
    </source>
</evidence>
<accession>A0ACB9DLQ7</accession>
<reference evidence="1 2" key="2">
    <citation type="journal article" date="2022" name="Mol. Ecol. Resour.">
        <title>The genomes of chicory, endive, great burdock and yacon provide insights into Asteraceae paleo-polyploidization history and plant inulin production.</title>
        <authorList>
            <person name="Fan W."/>
            <person name="Wang S."/>
            <person name="Wang H."/>
            <person name="Wang A."/>
            <person name="Jiang F."/>
            <person name="Liu H."/>
            <person name="Zhao H."/>
            <person name="Xu D."/>
            <person name="Zhang Y."/>
        </authorList>
    </citation>
    <scope>NUCLEOTIDE SEQUENCE [LARGE SCALE GENOMIC DNA]</scope>
    <source>
        <strain evidence="2">cv. Niubang</strain>
    </source>
</reference>
<evidence type="ECO:0000313" key="1">
    <source>
        <dbReference type="EMBL" id="KAI3747487.1"/>
    </source>
</evidence>
<protein>
    <submittedName>
        <fullName evidence="1">Uncharacterized protein</fullName>
    </submittedName>
</protein>
<dbReference type="EMBL" id="CM042049">
    <property type="protein sequence ID" value="KAI3747487.1"/>
    <property type="molecule type" value="Genomic_DNA"/>
</dbReference>
<keyword evidence="2" id="KW-1185">Reference proteome</keyword>
<proteinExistence type="predicted"/>
<reference evidence="2" key="1">
    <citation type="journal article" date="2022" name="Mol. Ecol. Resour.">
        <title>The genomes of chicory, endive, great burdock and yacon provide insights into Asteraceae palaeo-polyploidization history and plant inulin production.</title>
        <authorList>
            <person name="Fan W."/>
            <person name="Wang S."/>
            <person name="Wang H."/>
            <person name="Wang A."/>
            <person name="Jiang F."/>
            <person name="Liu H."/>
            <person name="Zhao H."/>
            <person name="Xu D."/>
            <person name="Zhang Y."/>
        </authorList>
    </citation>
    <scope>NUCLEOTIDE SEQUENCE [LARGE SCALE GENOMIC DNA]</scope>
    <source>
        <strain evidence="2">cv. Niubang</strain>
    </source>
</reference>
<dbReference type="Proteomes" id="UP001055879">
    <property type="component" value="Linkage Group LG03"/>
</dbReference>
<gene>
    <name evidence="1" type="ORF">L6452_09945</name>
</gene>
<name>A0ACB9DLQ7_ARCLA</name>
<comment type="caution">
    <text evidence="1">The sequence shown here is derived from an EMBL/GenBank/DDBJ whole genome shotgun (WGS) entry which is preliminary data.</text>
</comment>